<sequence length="241" mass="27965">MQEAKHDKERQYFQVERFTFFVDAVFAITITLLVIEITPPVIHDATDKLIWQSISAMSFKFLGFVISFGIVGHYWSVHHRIFGYVIKNSTSLIWLNLGFLLTVVTLPFSAGLLGEYSSMTNLRIPYGIYTINMILTGLMNCWLWVYVSNPKRKMLTRQISKARIMLGVYRSLTIPLVFIVSYLLFFFFPIVAYCTLLLIPIILHWGMKGLERRAEKDEIIEKKITPKHASLISEEEKSKQE</sequence>
<evidence type="ECO:0000256" key="7">
    <source>
        <dbReference type="ARBA" id="ARBA00022958"/>
    </source>
</evidence>
<evidence type="ECO:0000313" key="14">
    <source>
        <dbReference type="EMBL" id="KAA9039378.1"/>
    </source>
</evidence>
<organism evidence="14 15">
    <name type="scientific">Ginsengibacter hankyongi</name>
    <dbReference type="NCBI Taxonomy" id="2607284"/>
    <lineage>
        <taxon>Bacteria</taxon>
        <taxon>Pseudomonadati</taxon>
        <taxon>Bacteroidota</taxon>
        <taxon>Chitinophagia</taxon>
        <taxon>Chitinophagales</taxon>
        <taxon>Chitinophagaceae</taxon>
        <taxon>Ginsengibacter</taxon>
    </lineage>
</organism>
<keyword evidence="9" id="KW-0406">Ion transport</keyword>
<keyword evidence="8 13" id="KW-1133">Transmembrane helix</keyword>
<keyword evidence="3" id="KW-0813">Transport</keyword>
<evidence type="ECO:0000256" key="11">
    <source>
        <dbReference type="ARBA" id="ARBA00023303"/>
    </source>
</evidence>
<feature type="transmembrane region" description="Helical" evidence="13">
    <location>
        <begin position="49"/>
        <end position="71"/>
    </location>
</feature>
<dbReference type="RefSeq" id="WP_150414789.1">
    <property type="nucleotide sequence ID" value="NZ_VYQF01000002.1"/>
</dbReference>
<dbReference type="EMBL" id="VYQF01000002">
    <property type="protein sequence ID" value="KAA9039378.1"/>
    <property type="molecule type" value="Genomic_DNA"/>
</dbReference>
<dbReference type="PANTHER" id="PTHR31462">
    <property type="entry name" value="ENDOSOMAL/LYSOSOMAL POTASSIUM CHANNEL TMEM175"/>
    <property type="match status" value="1"/>
</dbReference>
<keyword evidence="15" id="KW-1185">Reference proteome</keyword>
<keyword evidence="11" id="KW-0407">Ion channel</keyword>
<dbReference type="InterPro" id="IPR010617">
    <property type="entry name" value="TMEM175-like"/>
</dbReference>
<keyword evidence="4" id="KW-0633">Potassium transport</keyword>
<evidence type="ECO:0000256" key="2">
    <source>
        <dbReference type="ARBA" id="ARBA00006920"/>
    </source>
</evidence>
<evidence type="ECO:0000313" key="15">
    <source>
        <dbReference type="Proteomes" id="UP000326903"/>
    </source>
</evidence>
<feature type="transmembrane region" description="Helical" evidence="13">
    <location>
        <begin position="20"/>
        <end position="37"/>
    </location>
</feature>
<dbReference type="PANTHER" id="PTHR31462:SF5">
    <property type="entry name" value="ENDOSOMAL_LYSOSOMAL PROTON CHANNEL TMEM175"/>
    <property type="match status" value="1"/>
</dbReference>
<evidence type="ECO:0000256" key="8">
    <source>
        <dbReference type="ARBA" id="ARBA00022989"/>
    </source>
</evidence>
<keyword evidence="5 13" id="KW-0812">Transmembrane</keyword>
<dbReference type="GO" id="GO:0016020">
    <property type="term" value="C:membrane"/>
    <property type="evidence" value="ECO:0007669"/>
    <property type="project" value="UniProtKB-SubCell"/>
</dbReference>
<evidence type="ECO:0000256" key="1">
    <source>
        <dbReference type="ARBA" id="ARBA00004141"/>
    </source>
</evidence>
<evidence type="ECO:0000256" key="9">
    <source>
        <dbReference type="ARBA" id="ARBA00023065"/>
    </source>
</evidence>
<name>A0A5J5IIG9_9BACT</name>
<dbReference type="GO" id="GO:0015252">
    <property type="term" value="F:proton channel activity"/>
    <property type="evidence" value="ECO:0007669"/>
    <property type="project" value="InterPro"/>
</dbReference>
<feature type="transmembrane region" description="Helical" evidence="13">
    <location>
        <begin position="92"/>
        <end position="114"/>
    </location>
</feature>
<evidence type="ECO:0000256" key="13">
    <source>
        <dbReference type="SAM" id="Phobius"/>
    </source>
</evidence>
<dbReference type="GO" id="GO:0005267">
    <property type="term" value="F:potassium channel activity"/>
    <property type="evidence" value="ECO:0007669"/>
    <property type="project" value="UniProtKB-KW"/>
</dbReference>
<feature type="transmembrane region" description="Helical" evidence="13">
    <location>
        <begin position="190"/>
        <end position="207"/>
    </location>
</feature>
<comment type="catalytic activity">
    <reaction evidence="12">
        <text>K(+)(in) = K(+)(out)</text>
        <dbReference type="Rhea" id="RHEA:29463"/>
        <dbReference type="ChEBI" id="CHEBI:29103"/>
    </reaction>
</comment>
<dbReference type="Proteomes" id="UP000326903">
    <property type="component" value="Unassembled WGS sequence"/>
</dbReference>
<evidence type="ECO:0000256" key="5">
    <source>
        <dbReference type="ARBA" id="ARBA00022692"/>
    </source>
</evidence>
<dbReference type="Pfam" id="PF06736">
    <property type="entry name" value="TMEM175"/>
    <property type="match status" value="1"/>
</dbReference>
<keyword evidence="10 13" id="KW-0472">Membrane</keyword>
<comment type="similarity">
    <text evidence="2">Belongs to the TMEM175 family.</text>
</comment>
<evidence type="ECO:0000256" key="4">
    <source>
        <dbReference type="ARBA" id="ARBA00022538"/>
    </source>
</evidence>
<gene>
    <name evidence="14" type="ORF">FW778_11150</name>
</gene>
<comment type="subcellular location">
    <subcellularLocation>
        <location evidence="1">Membrane</location>
        <topology evidence="1">Multi-pass membrane protein</topology>
    </subcellularLocation>
</comment>
<dbReference type="AlphaFoldDB" id="A0A5J5IIG9"/>
<comment type="caution">
    <text evidence="14">The sequence shown here is derived from an EMBL/GenBank/DDBJ whole genome shotgun (WGS) entry which is preliminary data.</text>
</comment>
<keyword evidence="6" id="KW-0631">Potassium channel</keyword>
<protein>
    <submittedName>
        <fullName evidence="14">DUF1211 domain-containing protein</fullName>
    </submittedName>
</protein>
<evidence type="ECO:0000256" key="6">
    <source>
        <dbReference type="ARBA" id="ARBA00022826"/>
    </source>
</evidence>
<evidence type="ECO:0000256" key="3">
    <source>
        <dbReference type="ARBA" id="ARBA00022448"/>
    </source>
</evidence>
<keyword evidence="7" id="KW-0630">Potassium</keyword>
<reference evidence="14 15" key="1">
    <citation type="submission" date="2019-09" db="EMBL/GenBank/DDBJ databases">
        <title>Draft genome sequence of Ginsengibacter sp. BR5-29.</title>
        <authorList>
            <person name="Im W.-T."/>
        </authorList>
    </citation>
    <scope>NUCLEOTIDE SEQUENCE [LARGE SCALE GENOMIC DNA]</scope>
    <source>
        <strain evidence="14 15">BR5-29</strain>
    </source>
</reference>
<proteinExistence type="inferred from homology"/>
<evidence type="ECO:0000256" key="10">
    <source>
        <dbReference type="ARBA" id="ARBA00023136"/>
    </source>
</evidence>
<accession>A0A5J5IIG9</accession>
<feature type="transmembrane region" description="Helical" evidence="13">
    <location>
        <begin position="126"/>
        <end position="147"/>
    </location>
</feature>
<evidence type="ECO:0000256" key="12">
    <source>
        <dbReference type="ARBA" id="ARBA00034430"/>
    </source>
</evidence>
<feature type="transmembrane region" description="Helical" evidence="13">
    <location>
        <begin position="167"/>
        <end position="184"/>
    </location>
</feature>